<evidence type="ECO:0000313" key="2">
    <source>
        <dbReference type="Proteomes" id="UP000054995"/>
    </source>
</evidence>
<evidence type="ECO:0000313" key="1">
    <source>
        <dbReference type="EMBL" id="KRY88186.1"/>
    </source>
</evidence>
<dbReference type="EMBL" id="JYDT01000045">
    <property type="protein sequence ID" value="KRY88186.1"/>
    <property type="molecule type" value="Genomic_DNA"/>
</dbReference>
<dbReference type="AlphaFoldDB" id="A0A0V1FQ74"/>
<name>A0A0V1FQ74_TRIPS</name>
<comment type="caution">
    <text evidence="1">The sequence shown here is derived from an EMBL/GenBank/DDBJ whole genome shotgun (WGS) entry which is preliminary data.</text>
</comment>
<reference evidence="1 2" key="1">
    <citation type="submission" date="2015-01" db="EMBL/GenBank/DDBJ databases">
        <title>Evolution of Trichinella species and genotypes.</title>
        <authorList>
            <person name="Korhonen P.K."/>
            <person name="Edoardo P."/>
            <person name="Giuseppe L.R."/>
            <person name="Gasser R.B."/>
        </authorList>
    </citation>
    <scope>NUCLEOTIDE SEQUENCE [LARGE SCALE GENOMIC DNA]</scope>
    <source>
        <strain evidence="1">ISS470</strain>
    </source>
</reference>
<accession>A0A0V1FQ74</accession>
<protein>
    <submittedName>
        <fullName evidence="1">Uncharacterized protein</fullName>
    </submittedName>
</protein>
<sequence>MFLVFSFDYNDRLEELFKNVHMRSVAITEILQFSSVQQPCTRITMPKLANNFKSTTVSMWNFVVMRLIELLHMFRHFALLLENVFTLAIGELF</sequence>
<dbReference type="Proteomes" id="UP000054995">
    <property type="component" value="Unassembled WGS sequence"/>
</dbReference>
<organism evidence="1 2">
    <name type="scientific">Trichinella pseudospiralis</name>
    <name type="common">Parasitic roundworm</name>
    <dbReference type="NCBI Taxonomy" id="6337"/>
    <lineage>
        <taxon>Eukaryota</taxon>
        <taxon>Metazoa</taxon>
        <taxon>Ecdysozoa</taxon>
        <taxon>Nematoda</taxon>
        <taxon>Enoplea</taxon>
        <taxon>Dorylaimia</taxon>
        <taxon>Trichinellida</taxon>
        <taxon>Trichinellidae</taxon>
        <taxon>Trichinella</taxon>
    </lineage>
</organism>
<proteinExistence type="predicted"/>
<keyword evidence="2" id="KW-1185">Reference proteome</keyword>
<gene>
    <name evidence="1" type="ORF">T4D_7239</name>
</gene>